<reference evidence="1" key="1">
    <citation type="submission" date="2022-10" db="EMBL/GenBank/DDBJ databases">
        <title>Culturing micro-colonial fungi from biological soil crusts in the Mojave desert and describing Neophaeococcomyces mojavensis, and introducing the new genera and species Taxawa tesnikishii.</title>
        <authorList>
            <person name="Kurbessoian T."/>
            <person name="Stajich J.E."/>
        </authorList>
    </citation>
    <scope>NUCLEOTIDE SEQUENCE</scope>
    <source>
        <strain evidence="1">JES_112</strain>
    </source>
</reference>
<organism evidence="1 2">
    <name type="scientific">Neophaeococcomyces mojaviensis</name>
    <dbReference type="NCBI Taxonomy" id="3383035"/>
    <lineage>
        <taxon>Eukaryota</taxon>
        <taxon>Fungi</taxon>
        <taxon>Dikarya</taxon>
        <taxon>Ascomycota</taxon>
        <taxon>Pezizomycotina</taxon>
        <taxon>Eurotiomycetes</taxon>
        <taxon>Chaetothyriomycetidae</taxon>
        <taxon>Chaetothyriales</taxon>
        <taxon>Chaetothyriales incertae sedis</taxon>
        <taxon>Neophaeococcomyces</taxon>
    </lineage>
</organism>
<protein>
    <submittedName>
        <fullName evidence="1">Uncharacterized protein</fullName>
    </submittedName>
</protein>
<sequence>MSIISSADTSTGGAPVPHSPFSNQVWLYVRVPAKEPPTFQAVPNVPEITNIQGFNSGVFGNNVTNEDIWAFKSNRFAQMAAAMAAITQSMADTVKELKRPDWEQRIPDLNKKMQEVYSDSRKLCDSVSDALSK</sequence>
<evidence type="ECO:0000313" key="2">
    <source>
        <dbReference type="Proteomes" id="UP001172386"/>
    </source>
</evidence>
<accession>A0ACC3AC80</accession>
<name>A0ACC3AC80_9EURO</name>
<keyword evidence="2" id="KW-1185">Reference proteome</keyword>
<dbReference type="EMBL" id="JAPDRQ010000043">
    <property type="protein sequence ID" value="KAJ9659148.1"/>
    <property type="molecule type" value="Genomic_DNA"/>
</dbReference>
<comment type="caution">
    <text evidence="1">The sequence shown here is derived from an EMBL/GenBank/DDBJ whole genome shotgun (WGS) entry which is preliminary data.</text>
</comment>
<gene>
    <name evidence="1" type="ORF">H2198_003290</name>
</gene>
<evidence type="ECO:0000313" key="1">
    <source>
        <dbReference type="EMBL" id="KAJ9659148.1"/>
    </source>
</evidence>
<proteinExistence type="predicted"/>
<dbReference type="Proteomes" id="UP001172386">
    <property type="component" value="Unassembled WGS sequence"/>
</dbReference>